<dbReference type="RefSeq" id="WP_282910364.1">
    <property type="nucleotide sequence ID" value="NZ_JAGRPV010000001.1"/>
</dbReference>
<name>A0ABT6TLB7_9BACL</name>
<gene>
    <name evidence="1" type="ORF">KB449_21845</name>
</gene>
<sequence length="61" mass="6401">MIPADAVCTAANLASIDTVLPMAAGQTKADPTGDPLSVSPHDLQYAAHALHMPYVWRDGAR</sequence>
<reference evidence="1" key="1">
    <citation type="submission" date="2023-04" db="EMBL/GenBank/DDBJ databases">
        <title>Comparative genomic analysis of Cohnella hashimotonis sp. nov., isolated from the International Space Station.</title>
        <authorList>
            <person name="Venkateswaran K."/>
            <person name="Simpson A."/>
        </authorList>
    </citation>
    <scope>NUCLEOTIDE SEQUENCE</scope>
    <source>
        <strain evidence="1">F6_2S_P_1</strain>
    </source>
</reference>
<organism evidence="1 2">
    <name type="scientific">Cohnella hashimotonis</name>
    <dbReference type="NCBI Taxonomy" id="2826895"/>
    <lineage>
        <taxon>Bacteria</taxon>
        <taxon>Bacillati</taxon>
        <taxon>Bacillota</taxon>
        <taxon>Bacilli</taxon>
        <taxon>Bacillales</taxon>
        <taxon>Paenibacillaceae</taxon>
        <taxon>Cohnella</taxon>
    </lineage>
</organism>
<dbReference type="Proteomes" id="UP001161691">
    <property type="component" value="Unassembled WGS sequence"/>
</dbReference>
<keyword evidence="2" id="KW-1185">Reference proteome</keyword>
<dbReference type="EMBL" id="JAGRPV010000001">
    <property type="protein sequence ID" value="MDI4647610.1"/>
    <property type="molecule type" value="Genomic_DNA"/>
</dbReference>
<evidence type="ECO:0000313" key="1">
    <source>
        <dbReference type="EMBL" id="MDI4647610.1"/>
    </source>
</evidence>
<proteinExistence type="predicted"/>
<protein>
    <submittedName>
        <fullName evidence="1">Uncharacterized protein</fullName>
    </submittedName>
</protein>
<accession>A0ABT6TLB7</accession>
<evidence type="ECO:0000313" key="2">
    <source>
        <dbReference type="Proteomes" id="UP001161691"/>
    </source>
</evidence>
<comment type="caution">
    <text evidence="1">The sequence shown here is derived from an EMBL/GenBank/DDBJ whole genome shotgun (WGS) entry which is preliminary data.</text>
</comment>